<sequence>MPLMLWALLAGNFAIGTGVMAAAATLNEISAFFGVSVSVAGYLITAAGVVVCVGAPALASVVAPFDRRHLLALSMLWYGAMHALCTLAPSFGWLLVLRVLAVVPAAVFTPQAAACAGMLVPLAQRGRAITFVFVGWSLASVLGMPLNAWLSGAFGWQGAYLMVAALSFASAGWLWYAMPANVRPPRFALSNWGAALRSQPLMLCIAVTLLSAAGQFVLFAYFAPYFKTTLGASAQQLGALFLCFGAFGLVGNVLMSRFIDRIGAPRGAMIAMVGMALSLLLWPVGETIVLAAIVAIPWALGCFSANSAQQARLVALAPSLASGSIALNTSAMYAGQAIGAAAGGWLIDQQGMGSLHMAGLVLLVLAMVTSVAATRSGTRAAIAAADDPARRAA</sequence>
<feature type="transmembrane region" description="Helical" evidence="6">
    <location>
        <begin position="200"/>
        <end position="222"/>
    </location>
</feature>
<reference evidence="8" key="1">
    <citation type="submission" date="2023-06" db="EMBL/GenBank/DDBJ databases">
        <authorList>
            <person name="Jiang Y."/>
            <person name="Liu Q."/>
        </authorList>
    </citation>
    <scope>NUCLEOTIDE SEQUENCE</scope>
    <source>
        <strain evidence="8">CGMCC 1.12089</strain>
    </source>
</reference>
<organism evidence="8 9">
    <name type="scientific">Variovorax dokdonensis</name>
    <dbReference type="NCBI Taxonomy" id="344883"/>
    <lineage>
        <taxon>Bacteria</taxon>
        <taxon>Pseudomonadati</taxon>
        <taxon>Pseudomonadota</taxon>
        <taxon>Betaproteobacteria</taxon>
        <taxon>Burkholderiales</taxon>
        <taxon>Comamonadaceae</taxon>
        <taxon>Variovorax</taxon>
    </lineage>
</organism>
<feature type="transmembrane region" description="Helical" evidence="6">
    <location>
        <begin position="313"/>
        <end position="334"/>
    </location>
</feature>
<dbReference type="InterPro" id="IPR020846">
    <property type="entry name" value="MFS_dom"/>
</dbReference>
<feature type="transmembrane region" description="Helical" evidence="6">
    <location>
        <begin position="266"/>
        <end position="282"/>
    </location>
</feature>
<evidence type="ECO:0000256" key="6">
    <source>
        <dbReference type="SAM" id="Phobius"/>
    </source>
</evidence>
<dbReference type="InterPro" id="IPR036259">
    <property type="entry name" value="MFS_trans_sf"/>
</dbReference>
<dbReference type="PROSITE" id="PS50850">
    <property type="entry name" value="MFS"/>
    <property type="match status" value="1"/>
</dbReference>
<proteinExistence type="predicted"/>
<feature type="transmembrane region" description="Helical" evidence="6">
    <location>
        <begin position="354"/>
        <end position="373"/>
    </location>
</feature>
<comment type="subcellular location">
    <subcellularLocation>
        <location evidence="1">Cell membrane</location>
        <topology evidence="1">Multi-pass membrane protein</topology>
    </subcellularLocation>
</comment>
<evidence type="ECO:0000256" key="5">
    <source>
        <dbReference type="ARBA" id="ARBA00023136"/>
    </source>
</evidence>
<comment type="caution">
    <text evidence="8">The sequence shown here is derived from an EMBL/GenBank/DDBJ whole genome shotgun (WGS) entry which is preliminary data.</text>
</comment>
<keyword evidence="4 6" id="KW-1133">Transmembrane helix</keyword>
<dbReference type="RefSeq" id="WP_286658769.1">
    <property type="nucleotide sequence ID" value="NZ_JASZYV010000001.1"/>
</dbReference>
<dbReference type="PANTHER" id="PTHR43124:SF10">
    <property type="entry name" value="PURINE EFFLUX PUMP PBUE"/>
    <property type="match status" value="1"/>
</dbReference>
<dbReference type="EMBL" id="JASZYV010000001">
    <property type="protein sequence ID" value="MDM0043678.1"/>
    <property type="molecule type" value="Genomic_DNA"/>
</dbReference>
<evidence type="ECO:0000256" key="1">
    <source>
        <dbReference type="ARBA" id="ARBA00004651"/>
    </source>
</evidence>
<evidence type="ECO:0000259" key="7">
    <source>
        <dbReference type="PROSITE" id="PS50850"/>
    </source>
</evidence>
<feature type="transmembrane region" description="Helical" evidence="6">
    <location>
        <begin position="95"/>
        <end position="116"/>
    </location>
</feature>
<evidence type="ECO:0000256" key="4">
    <source>
        <dbReference type="ARBA" id="ARBA00022989"/>
    </source>
</evidence>
<feature type="transmembrane region" description="Helical" evidence="6">
    <location>
        <begin position="128"/>
        <end position="146"/>
    </location>
</feature>
<feature type="transmembrane region" description="Helical" evidence="6">
    <location>
        <begin position="158"/>
        <end position="179"/>
    </location>
</feature>
<keyword evidence="2" id="KW-1003">Cell membrane</keyword>
<dbReference type="SUPFAM" id="SSF103473">
    <property type="entry name" value="MFS general substrate transporter"/>
    <property type="match status" value="1"/>
</dbReference>
<feature type="transmembrane region" description="Helical" evidence="6">
    <location>
        <begin position="70"/>
        <end position="89"/>
    </location>
</feature>
<dbReference type="InterPro" id="IPR050189">
    <property type="entry name" value="MFS_Efflux_Transporters"/>
</dbReference>
<feature type="transmembrane region" description="Helical" evidence="6">
    <location>
        <begin position="288"/>
        <end position="306"/>
    </location>
</feature>
<accession>A0ABT7N6V6</accession>
<dbReference type="Proteomes" id="UP001174908">
    <property type="component" value="Unassembled WGS sequence"/>
</dbReference>
<dbReference type="PANTHER" id="PTHR43124">
    <property type="entry name" value="PURINE EFFLUX PUMP PBUE"/>
    <property type="match status" value="1"/>
</dbReference>
<dbReference type="Gene3D" id="1.20.1250.20">
    <property type="entry name" value="MFS general substrate transporter like domains"/>
    <property type="match status" value="1"/>
</dbReference>
<feature type="transmembrane region" description="Helical" evidence="6">
    <location>
        <begin position="31"/>
        <end position="58"/>
    </location>
</feature>
<dbReference type="CDD" id="cd17324">
    <property type="entry name" value="MFS_NepI_like"/>
    <property type="match status" value="1"/>
</dbReference>
<evidence type="ECO:0000313" key="9">
    <source>
        <dbReference type="Proteomes" id="UP001174908"/>
    </source>
</evidence>
<feature type="transmembrane region" description="Helical" evidence="6">
    <location>
        <begin position="234"/>
        <end position="254"/>
    </location>
</feature>
<keyword evidence="5 6" id="KW-0472">Membrane</keyword>
<name>A0ABT7N6V6_9BURK</name>
<evidence type="ECO:0000313" key="8">
    <source>
        <dbReference type="EMBL" id="MDM0043678.1"/>
    </source>
</evidence>
<dbReference type="InterPro" id="IPR011701">
    <property type="entry name" value="MFS"/>
</dbReference>
<keyword evidence="9" id="KW-1185">Reference proteome</keyword>
<dbReference type="Pfam" id="PF07690">
    <property type="entry name" value="MFS_1"/>
    <property type="match status" value="1"/>
</dbReference>
<keyword evidence="3 6" id="KW-0812">Transmembrane</keyword>
<evidence type="ECO:0000256" key="2">
    <source>
        <dbReference type="ARBA" id="ARBA00022475"/>
    </source>
</evidence>
<gene>
    <name evidence="8" type="ORF">QTH91_04215</name>
</gene>
<protein>
    <submittedName>
        <fullName evidence="8">MFS transporter</fullName>
    </submittedName>
</protein>
<feature type="domain" description="Major facilitator superfamily (MFS) profile" evidence="7">
    <location>
        <begin position="4"/>
        <end position="377"/>
    </location>
</feature>
<evidence type="ECO:0000256" key="3">
    <source>
        <dbReference type="ARBA" id="ARBA00022692"/>
    </source>
</evidence>